<dbReference type="InterPro" id="IPR036388">
    <property type="entry name" value="WH-like_DNA-bd_sf"/>
</dbReference>
<feature type="coiled-coil region" evidence="1">
    <location>
        <begin position="1434"/>
        <end position="1461"/>
    </location>
</feature>
<dbReference type="Gene3D" id="2.120.10.80">
    <property type="entry name" value="Kelch-type beta propeller"/>
    <property type="match status" value="1"/>
</dbReference>
<dbReference type="Gene3D" id="2.130.10.130">
    <property type="entry name" value="Integrin alpha, N-terminal"/>
    <property type="match status" value="2"/>
</dbReference>
<evidence type="ECO:0000256" key="1">
    <source>
        <dbReference type="SAM" id="Coils"/>
    </source>
</evidence>
<dbReference type="Pfam" id="PF13884">
    <property type="entry name" value="Peptidase_S74"/>
    <property type="match status" value="1"/>
</dbReference>
<dbReference type="SUPFAM" id="SSF55486">
    <property type="entry name" value="Metalloproteases ('zincins'), catalytic domain"/>
    <property type="match status" value="2"/>
</dbReference>
<evidence type="ECO:0000313" key="3">
    <source>
        <dbReference type="EMBL" id="QHT94623.1"/>
    </source>
</evidence>
<dbReference type="Gene3D" id="3.40.390.10">
    <property type="entry name" value="Collagenase (Catalytic Domain)"/>
    <property type="match status" value="1"/>
</dbReference>
<dbReference type="SMART" id="SM00191">
    <property type="entry name" value="Int_alpha"/>
    <property type="match status" value="6"/>
</dbReference>
<dbReference type="InterPro" id="IPR030392">
    <property type="entry name" value="S74_ICA"/>
</dbReference>
<dbReference type="PANTHER" id="PTHR36220:SF1">
    <property type="entry name" value="GAMMA TUBULIN COMPLEX COMPONENT C-TERMINAL DOMAIN-CONTAINING PROTEIN"/>
    <property type="match status" value="1"/>
</dbReference>
<dbReference type="InterPro" id="IPR015915">
    <property type="entry name" value="Kelch-typ_b-propeller"/>
</dbReference>
<protein>
    <recommendedName>
        <fullName evidence="2">Peptidase S74 domain-containing protein</fullName>
    </recommendedName>
</protein>
<feature type="domain" description="Peptidase S74" evidence="2">
    <location>
        <begin position="1352"/>
        <end position="1448"/>
    </location>
</feature>
<dbReference type="EMBL" id="MN740228">
    <property type="protein sequence ID" value="QHT94623.1"/>
    <property type="molecule type" value="Genomic_DNA"/>
</dbReference>
<dbReference type="SUPFAM" id="SSF50965">
    <property type="entry name" value="Galactose oxidase, central domain"/>
    <property type="match status" value="4"/>
</dbReference>
<dbReference type="PROSITE" id="PS51470">
    <property type="entry name" value="FG_GAP"/>
    <property type="match status" value="1"/>
</dbReference>
<name>A0A6C0ISW9_9ZZZZ</name>
<keyword evidence="1" id="KW-0175">Coiled coil</keyword>
<dbReference type="PANTHER" id="PTHR36220">
    <property type="entry name" value="UNNAMED PRODUCT"/>
    <property type="match status" value="1"/>
</dbReference>
<evidence type="ECO:0000259" key="2">
    <source>
        <dbReference type="PROSITE" id="PS51688"/>
    </source>
</evidence>
<dbReference type="GO" id="GO:0008237">
    <property type="term" value="F:metallopeptidase activity"/>
    <property type="evidence" value="ECO:0007669"/>
    <property type="project" value="InterPro"/>
</dbReference>
<dbReference type="InterPro" id="IPR013519">
    <property type="entry name" value="Int_alpha_beta-p"/>
</dbReference>
<organism evidence="3">
    <name type="scientific">viral metagenome</name>
    <dbReference type="NCBI Taxonomy" id="1070528"/>
    <lineage>
        <taxon>unclassified sequences</taxon>
        <taxon>metagenomes</taxon>
        <taxon>organismal metagenomes</taxon>
    </lineage>
</organism>
<dbReference type="InterPro" id="IPR011043">
    <property type="entry name" value="Gal_Oxase/kelch_b-propeller"/>
</dbReference>
<dbReference type="Gene3D" id="1.10.10.10">
    <property type="entry name" value="Winged helix-like DNA-binding domain superfamily/Winged helix DNA-binding domain"/>
    <property type="match status" value="1"/>
</dbReference>
<reference evidence="3" key="1">
    <citation type="journal article" date="2020" name="Nature">
        <title>Giant virus diversity and host interactions through global metagenomics.</title>
        <authorList>
            <person name="Schulz F."/>
            <person name="Roux S."/>
            <person name="Paez-Espino D."/>
            <person name="Jungbluth S."/>
            <person name="Walsh D.A."/>
            <person name="Denef V.J."/>
            <person name="McMahon K.D."/>
            <person name="Konstantinidis K.T."/>
            <person name="Eloe-Fadrosh E.A."/>
            <person name="Kyrpides N.C."/>
            <person name="Woyke T."/>
        </authorList>
    </citation>
    <scope>NUCLEOTIDE SEQUENCE</scope>
    <source>
        <strain evidence="3">GVMAG-M-3300024261-26</strain>
    </source>
</reference>
<dbReference type="PROSITE" id="PS51688">
    <property type="entry name" value="ICA"/>
    <property type="match status" value="1"/>
</dbReference>
<accession>A0A6C0ISW9</accession>
<dbReference type="InterPro" id="IPR028994">
    <property type="entry name" value="Integrin_alpha_N"/>
</dbReference>
<sequence>MTTYTSTNELFQYTITNNTSYVMDSSDNEIIADVFNHWDSIVSPNSRFTSTYTIEISFDIDRLDTGVLGGASVQTVYYFGSMSYGNTYPATATITMNDLYISSMKSNVRTSGKTEYYYVLLHEVGHVFGIGSFWNLTNTPKLSYVEDGETKYYYTGTHAVREYKSYMPAIADKILGIPIEDDGSAGTINVHPEEGHEGTISIDSRYINGVFHPGLDTELMTGWIDSSPVDTPLSRITLGFLEDMGYGVNYNLADYYRTMSEWLDLSNNANCFESMYVNGFVDMSGGSLQLRNADNHLLVGGDASFNGGVYLGGKKLIDTDVVLSKTIVENPSITQIGQDIDGEAAGDRSGVSVSINGDGTIVAIGAMNNDATATSGDYGHTRIYQYDGTVWNQLGQDIDGEVSIDYAGWSVSINGDGTIVAIGAYNNDDNGNISGHTRIYQYDSGNDIWNKLGEDIDGEALGDRSGYSVSISGDGSRVAIGAYDNHGTGVSDTGHVRIYQYDSGNDIWNQIGQDIDGEASADESGNSVSINGDGTIVAIGAIYNDGTGESNMGHTRIYQYDSGNDIWNQLGQDIDGEASLDYSGKVSINSDGTIVAIGANTNDGTTTSNAGHTRIYQYDSGNNIWNQLGNDIDGEAALDYSGKSVSLNGDGTIVAIGAYGNDANGSLAGHTRIYQYDSINDIWNQLGHDIDGEADSDRSGGSVSISSDGSRVAIGAEYNDGTSVSSGGGHVRVYELEHTKNYVQVIKQAPLQIGVETQRLGYAADISGIVDISGALFTHGDVNMNGNLYVSGDCTIDGALSFGSATIAASNIAFSSDISMNDRLFVNVSDVDYSHITGYLTTTVIAENPSITQLGHDIDGYATSTGKFGWALSINGNGTIVAIGAYLNDGTSIETTWNSGSVFVYEYDGTDWNQLGQSIDGEAADDRSGYSVSLSSDGTIAAIGAFNNEGTGADEMGHVRIYQYDSVGDIWNQIGQDIDGEATNDRSRAVSINSDGTIVAIGAFQNDGTGAADAGHVRIYQYDSDNDIWNKLGQDIDGEGSGDDSGDAISLNSDGTIVAIGAYLNDGTGAADAGHVRIYQYDSGNDIWNQLGNDIDGEASGDQSGYSVSLNGDGTIVAIGAPKNDGTGAGNEGHVRIYQYNGNVWNQLGQDIDGEAYNDWFGSSVSLNDSGTIVAIGAKQNDGTGAGDAGHVRIYQYDSGNDIWNQLAYDIDGEASSDNSGWAVSISDDGSRVAIGANNNDANATNAGHVRVYEIESTIMTTPIYQKIHSDVESSGTFSTDISLNNTMIVPGNITIVDSSNNSYGAYTVYTDKAATNFFSVGKSASHVFNIVDKDNAGVYMASGSTSFTSTSDARLKTAIEPLEDATEKLMQLKPCTYKWKTQEEADPKKHVGFIAQEVEALFPNLVNENDGTDGSTYKGVATTDLIPYLVQSIQRQIEELAELEKVYTKLNEEEQSSLQN</sequence>
<proteinExistence type="predicted"/>
<dbReference type="InterPro" id="IPR024079">
    <property type="entry name" value="MetalloPept_cat_dom_sf"/>
</dbReference>